<dbReference type="EMBL" id="OC855785">
    <property type="protein sequence ID" value="CAD7622633.1"/>
    <property type="molecule type" value="Genomic_DNA"/>
</dbReference>
<reference evidence="10" key="1">
    <citation type="submission" date="2020-11" db="EMBL/GenBank/DDBJ databases">
        <authorList>
            <person name="Tran Van P."/>
        </authorList>
    </citation>
    <scope>NUCLEOTIDE SEQUENCE</scope>
</reference>
<evidence type="ECO:0000256" key="3">
    <source>
        <dbReference type="ARBA" id="ARBA00022771"/>
    </source>
</evidence>
<feature type="domain" description="C2H2-type" evidence="8">
    <location>
        <begin position="73"/>
        <end position="103"/>
    </location>
</feature>
<feature type="domain" description="C2H2-type" evidence="8">
    <location>
        <begin position="644"/>
        <end position="674"/>
    </location>
</feature>
<keyword evidence="11" id="KW-1185">Reference proteome</keyword>
<keyword evidence="6" id="KW-0804">Transcription</keyword>
<dbReference type="InterPro" id="IPR000757">
    <property type="entry name" value="Beta-glucanase-like"/>
</dbReference>
<dbReference type="CDD" id="cd08023">
    <property type="entry name" value="GH16_laminarinase_like"/>
    <property type="match status" value="1"/>
</dbReference>
<evidence type="ECO:0000256" key="7">
    <source>
        <dbReference type="PROSITE-ProRule" id="PRU00042"/>
    </source>
</evidence>
<evidence type="ECO:0000259" key="9">
    <source>
        <dbReference type="PROSITE" id="PS51762"/>
    </source>
</evidence>
<feature type="domain" description="C2H2-type" evidence="8">
    <location>
        <begin position="675"/>
        <end position="704"/>
    </location>
</feature>
<dbReference type="Gene3D" id="3.30.160.60">
    <property type="entry name" value="Classic Zinc Finger"/>
    <property type="match status" value="5"/>
</dbReference>
<evidence type="ECO:0000313" key="10">
    <source>
        <dbReference type="EMBL" id="CAD7622633.1"/>
    </source>
</evidence>
<feature type="domain" description="C2H2-type" evidence="8">
    <location>
        <begin position="614"/>
        <end position="644"/>
    </location>
</feature>
<dbReference type="PROSITE" id="PS51762">
    <property type="entry name" value="GH16_2"/>
    <property type="match status" value="1"/>
</dbReference>
<dbReference type="Proteomes" id="UP000759131">
    <property type="component" value="Unassembled WGS sequence"/>
</dbReference>
<dbReference type="GO" id="GO:0005634">
    <property type="term" value="C:nucleus"/>
    <property type="evidence" value="ECO:0007669"/>
    <property type="project" value="TreeGrafter"/>
</dbReference>
<dbReference type="PROSITE" id="PS50157">
    <property type="entry name" value="ZINC_FINGER_C2H2_2"/>
    <property type="match status" value="7"/>
</dbReference>
<dbReference type="InterPro" id="IPR013320">
    <property type="entry name" value="ConA-like_dom_sf"/>
</dbReference>
<evidence type="ECO:0000256" key="4">
    <source>
        <dbReference type="ARBA" id="ARBA00022833"/>
    </source>
</evidence>
<evidence type="ECO:0000256" key="5">
    <source>
        <dbReference type="ARBA" id="ARBA00023015"/>
    </source>
</evidence>
<dbReference type="Pfam" id="PF00096">
    <property type="entry name" value="zf-C2H2"/>
    <property type="match status" value="5"/>
</dbReference>
<dbReference type="InterPro" id="IPR050329">
    <property type="entry name" value="GLI_C2H2-zinc-finger"/>
</dbReference>
<dbReference type="GO" id="GO:0000978">
    <property type="term" value="F:RNA polymerase II cis-regulatory region sequence-specific DNA binding"/>
    <property type="evidence" value="ECO:0007669"/>
    <property type="project" value="TreeGrafter"/>
</dbReference>
<dbReference type="SUPFAM" id="SSF57667">
    <property type="entry name" value="beta-beta-alpha zinc fingers"/>
    <property type="match status" value="5"/>
</dbReference>
<feature type="domain" description="C2H2-type" evidence="8">
    <location>
        <begin position="134"/>
        <end position="163"/>
    </location>
</feature>
<protein>
    <submittedName>
        <fullName evidence="10">Uncharacterized protein</fullName>
    </submittedName>
</protein>
<dbReference type="EMBL" id="CAJPIZ010001210">
    <property type="protein sequence ID" value="CAG2103063.1"/>
    <property type="molecule type" value="Genomic_DNA"/>
</dbReference>
<keyword evidence="4" id="KW-0862">Zinc</keyword>
<dbReference type="Pfam" id="PF00722">
    <property type="entry name" value="Glyco_hydro_16"/>
    <property type="match status" value="1"/>
</dbReference>
<dbReference type="FunFam" id="3.30.160.60:FF:000032">
    <property type="entry name" value="Krueppel-like factor 4"/>
    <property type="match status" value="1"/>
</dbReference>
<dbReference type="PANTHER" id="PTHR19818:SF139">
    <property type="entry name" value="PAIR-RULE PROTEIN ODD-PAIRED"/>
    <property type="match status" value="1"/>
</dbReference>
<dbReference type="OrthoDB" id="6488573at2759"/>
<dbReference type="InterPro" id="IPR013087">
    <property type="entry name" value="Znf_C2H2_type"/>
</dbReference>
<sequence length="734" mass="85766">MKTIECENNDYFSINQTIDCNSCKISDKMLNNCHIITKSDDYFHCFWPKCQYKTTKKRNLTLHQLSHSEIRQFKCDFNKCNKSYKQKIDLVRHHNSIHLNMRFICDFNECNKKFAYKSDLFRHKSCVHLNKKKFKCNEENCVKKFKQLSHLLRHKRIHSGEKPFWQLVWSDEFDGQYLNKTLWKVEDEWNRGQCERAKELNLLNCYADQRRNLQIINGTLVITPAREWSTYSQKAFKAYTSAIITSRANWTYGRFEVRASLPQGKMLRPAIYMESVNGSLPWATNGFIELVTNRQELLTVGNHQEQLIVGGAYYNETNTTVRYSANNWKYPIGGNGTRSLADFHTYTLEWTPSWMRWYFDRQNRGINFNIGGRLSARYERPGQPFDRPFRLCSAIIVDYVRVYRWVPPEGSDHTLATLLPEESHVNNVTDSTPQSVESHVNNITESTSQSGESYVNNVTVIKALPADRLYSGEICEAAMAYVLKTETRAPVTGALTYVYLIAILRLKAKIKAERNGDDNCGDGKLTEITLNDNTVNYCANVSDDTGVGNERNRGSKGHGNLTRHINNGHLNVRFICDFKSDDYFFCFWPKCQYKTLRKDCLTQHQLIHSEIKQFKCDFNNCNKSFKTLSNLNQHKNVIHLNVRFICDFNECHKSFTTKEDLFRHKSCVHLNEKTFKCNEEKCDKKFGYKSHLIRHKRIHSGEKPFVCHFNNCNKSFGRNDKLKVHMKSHINIKT</sequence>
<name>A0A7R9KGE3_9ACAR</name>
<keyword evidence="5" id="KW-0805">Transcription regulation</keyword>
<dbReference type="GO" id="GO:0004553">
    <property type="term" value="F:hydrolase activity, hydrolyzing O-glycosyl compounds"/>
    <property type="evidence" value="ECO:0007669"/>
    <property type="project" value="InterPro"/>
</dbReference>
<dbReference type="FunFam" id="3.30.160.60:FF:000072">
    <property type="entry name" value="zinc finger protein 143 isoform X1"/>
    <property type="match status" value="1"/>
</dbReference>
<dbReference type="PANTHER" id="PTHR19818">
    <property type="entry name" value="ZINC FINGER PROTEIN ZIC AND GLI"/>
    <property type="match status" value="1"/>
</dbReference>
<keyword evidence="2" id="KW-0677">Repeat</keyword>
<organism evidence="10">
    <name type="scientific">Medioppia subpectinata</name>
    <dbReference type="NCBI Taxonomy" id="1979941"/>
    <lineage>
        <taxon>Eukaryota</taxon>
        <taxon>Metazoa</taxon>
        <taxon>Ecdysozoa</taxon>
        <taxon>Arthropoda</taxon>
        <taxon>Chelicerata</taxon>
        <taxon>Arachnida</taxon>
        <taxon>Acari</taxon>
        <taxon>Acariformes</taxon>
        <taxon>Sarcoptiformes</taxon>
        <taxon>Oribatida</taxon>
        <taxon>Brachypylina</taxon>
        <taxon>Oppioidea</taxon>
        <taxon>Oppiidae</taxon>
        <taxon>Medioppia</taxon>
    </lineage>
</organism>
<dbReference type="InterPro" id="IPR036236">
    <property type="entry name" value="Znf_C2H2_sf"/>
</dbReference>
<gene>
    <name evidence="10" type="ORF">OSB1V03_LOCUS3096</name>
</gene>
<evidence type="ECO:0000256" key="6">
    <source>
        <dbReference type="ARBA" id="ARBA00023163"/>
    </source>
</evidence>
<evidence type="ECO:0000259" key="8">
    <source>
        <dbReference type="PROSITE" id="PS50157"/>
    </source>
</evidence>
<dbReference type="SUPFAM" id="SSF49899">
    <property type="entry name" value="Concanavalin A-like lectins/glucanases"/>
    <property type="match status" value="1"/>
</dbReference>
<keyword evidence="1" id="KW-0479">Metal-binding</keyword>
<accession>A0A7R9KGE3</accession>
<dbReference type="GO" id="GO:0005975">
    <property type="term" value="P:carbohydrate metabolic process"/>
    <property type="evidence" value="ECO:0007669"/>
    <property type="project" value="InterPro"/>
</dbReference>
<proteinExistence type="predicted"/>
<evidence type="ECO:0000256" key="1">
    <source>
        <dbReference type="ARBA" id="ARBA00022723"/>
    </source>
</evidence>
<keyword evidence="3 7" id="KW-0863">Zinc-finger</keyword>
<feature type="domain" description="C2H2-type" evidence="8">
    <location>
        <begin position="103"/>
        <end position="133"/>
    </location>
</feature>
<dbReference type="AlphaFoldDB" id="A0A7R9KGE3"/>
<dbReference type="Gene3D" id="2.60.120.200">
    <property type="match status" value="1"/>
</dbReference>
<dbReference type="GO" id="GO:0008270">
    <property type="term" value="F:zinc ion binding"/>
    <property type="evidence" value="ECO:0007669"/>
    <property type="project" value="UniProtKB-KW"/>
</dbReference>
<dbReference type="GO" id="GO:0045944">
    <property type="term" value="P:positive regulation of transcription by RNA polymerase II"/>
    <property type="evidence" value="ECO:0007669"/>
    <property type="project" value="UniProtKB-ARBA"/>
</dbReference>
<dbReference type="SMART" id="SM00355">
    <property type="entry name" value="ZnF_C2H2"/>
    <property type="match status" value="9"/>
</dbReference>
<dbReference type="PROSITE" id="PS00028">
    <property type="entry name" value="ZINC_FINGER_C2H2_1"/>
    <property type="match status" value="7"/>
</dbReference>
<feature type="domain" description="GH16" evidence="9">
    <location>
        <begin position="162"/>
        <end position="408"/>
    </location>
</feature>
<dbReference type="GO" id="GO:0000981">
    <property type="term" value="F:DNA-binding transcription factor activity, RNA polymerase II-specific"/>
    <property type="evidence" value="ECO:0007669"/>
    <property type="project" value="TreeGrafter"/>
</dbReference>
<evidence type="ECO:0000256" key="2">
    <source>
        <dbReference type="ARBA" id="ARBA00022737"/>
    </source>
</evidence>
<evidence type="ECO:0000313" key="11">
    <source>
        <dbReference type="Proteomes" id="UP000759131"/>
    </source>
</evidence>
<feature type="domain" description="C2H2-type" evidence="8">
    <location>
        <begin position="705"/>
        <end position="734"/>
    </location>
</feature>